<evidence type="ECO:0000256" key="1">
    <source>
        <dbReference type="SAM" id="Coils"/>
    </source>
</evidence>
<feature type="signal peptide" evidence="3">
    <location>
        <begin position="1"/>
        <end position="31"/>
    </location>
</feature>
<keyword evidence="3" id="KW-0732">Signal</keyword>
<reference evidence="4" key="1">
    <citation type="submission" date="2022-08" db="EMBL/GenBank/DDBJ databases">
        <title>Complete genome sequence of 14 non-tuberculosis mycobacteria type-strains.</title>
        <authorList>
            <person name="Igarashi Y."/>
            <person name="Osugi A."/>
            <person name="Mitarai S."/>
        </authorList>
    </citation>
    <scope>NUCLEOTIDE SEQUENCE</scope>
    <source>
        <strain evidence="4">DSM 45575</strain>
    </source>
</reference>
<organism evidence="4 5">
    <name type="scientific">Mycolicibacillus parakoreensis</name>
    <dbReference type="NCBI Taxonomy" id="1069221"/>
    <lineage>
        <taxon>Bacteria</taxon>
        <taxon>Bacillati</taxon>
        <taxon>Actinomycetota</taxon>
        <taxon>Actinomycetes</taxon>
        <taxon>Mycobacteriales</taxon>
        <taxon>Mycobacteriaceae</taxon>
        <taxon>Mycolicibacillus</taxon>
    </lineage>
</organism>
<keyword evidence="1" id="KW-0175">Coiled coil</keyword>
<proteinExistence type="predicted"/>
<dbReference type="EMBL" id="CP092365">
    <property type="protein sequence ID" value="ULN52302.1"/>
    <property type="molecule type" value="Genomic_DNA"/>
</dbReference>
<feature type="chain" id="PRO_5045778536" evidence="3">
    <location>
        <begin position="32"/>
        <end position="190"/>
    </location>
</feature>
<dbReference type="RefSeq" id="WP_240170576.1">
    <property type="nucleotide sequence ID" value="NZ_CP092365.1"/>
</dbReference>
<evidence type="ECO:0000256" key="2">
    <source>
        <dbReference type="SAM" id="MobiDB-lite"/>
    </source>
</evidence>
<accession>A0ABY3U445</accession>
<keyword evidence="5" id="KW-1185">Reference proteome</keyword>
<sequence>MTPLGVRRRARLAVVTLAALLASLIASPAVGADPTPFDPDPRYSAELSSRIVVYNTALAELNIKLGDFKERTDDLLRRIDEHNATVDSYPNRTAPPAVADRINAEGARLSGEQDRLSAELDDLKAEAERLEAERAAIADAAAAELNALIQADPPPHTAPQPGNQYQRLPPPSPPRSPAARSGGNVAHRGR</sequence>
<feature type="region of interest" description="Disordered" evidence="2">
    <location>
        <begin position="146"/>
        <end position="190"/>
    </location>
</feature>
<evidence type="ECO:0000256" key="3">
    <source>
        <dbReference type="SAM" id="SignalP"/>
    </source>
</evidence>
<feature type="coiled-coil region" evidence="1">
    <location>
        <begin position="106"/>
        <end position="140"/>
    </location>
</feature>
<name>A0ABY3U445_9MYCO</name>
<protein>
    <submittedName>
        <fullName evidence="4">Uncharacterized protein</fullName>
    </submittedName>
</protein>
<dbReference type="Proteomes" id="UP001055200">
    <property type="component" value="Chromosome"/>
</dbReference>
<gene>
    <name evidence="4" type="ORF">MIU77_15855</name>
</gene>
<evidence type="ECO:0000313" key="4">
    <source>
        <dbReference type="EMBL" id="ULN52302.1"/>
    </source>
</evidence>
<evidence type="ECO:0000313" key="5">
    <source>
        <dbReference type="Proteomes" id="UP001055200"/>
    </source>
</evidence>